<gene>
    <name evidence="2" type="ORF">LUZ61_000179</name>
</gene>
<accession>A0AAD6EPK0</accession>
<comment type="caution">
    <text evidence="2">The sequence shown here is derived from an EMBL/GenBank/DDBJ whole genome shotgun (WGS) entry which is preliminary data.</text>
</comment>
<dbReference type="AlphaFoldDB" id="A0AAD6EPK0"/>
<name>A0AAD6EPK0_9POAL</name>
<dbReference type="SUPFAM" id="SSF81383">
    <property type="entry name" value="F-box domain"/>
    <property type="match status" value="1"/>
</dbReference>
<dbReference type="EMBL" id="JAMRDG010000001">
    <property type="protein sequence ID" value="KAJ3696474.1"/>
    <property type="molecule type" value="Genomic_DNA"/>
</dbReference>
<dbReference type="Gene3D" id="1.20.1280.50">
    <property type="match status" value="1"/>
</dbReference>
<reference evidence="2 3" key="1">
    <citation type="journal article" date="2022" name="Cell">
        <title>Repeat-based holocentromeres influence genome architecture and karyotype evolution.</title>
        <authorList>
            <person name="Hofstatter P.G."/>
            <person name="Thangavel G."/>
            <person name="Lux T."/>
            <person name="Neumann P."/>
            <person name="Vondrak T."/>
            <person name="Novak P."/>
            <person name="Zhang M."/>
            <person name="Costa L."/>
            <person name="Castellani M."/>
            <person name="Scott A."/>
            <person name="Toegelov H."/>
            <person name="Fuchs J."/>
            <person name="Mata-Sucre Y."/>
            <person name="Dias Y."/>
            <person name="Vanzela A.L.L."/>
            <person name="Huettel B."/>
            <person name="Almeida C.C.S."/>
            <person name="Simkova H."/>
            <person name="Souza G."/>
            <person name="Pedrosa-Harand A."/>
            <person name="Macas J."/>
            <person name="Mayer K.F.X."/>
            <person name="Houben A."/>
            <person name="Marques A."/>
        </authorList>
    </citation>
    <scope>NUCLEOTIDE SEQUENCE [LARGE SCALE GENOMIC DNA]</scope>
    <source>
        <strain evidence="2">RhyTen1mFocal</strain>
    </source>
</reference>
<evidence type="ECO:0000313" key="2">
    <source>
        <dbReference type="EMBL" id="KAJ3696474.1"/>
    </source>
</evidence>
<dbReference type="Pfam" id="PF03478">
    <property type="entry name" value="Beta-prop_KIB1-4"/>
    <property type="match status" value="1"/>
</dbReference>
<sequence>MATSEKEEERDWSELPPELIHVIAKKVPDLVDFIRFRAACKTWRSSAPLSDPPDQLPWLLELYYPCSLRRRQRYYSVSSGKTLMIPFTRRKLKLRSWIRRGVSSHYLAFNDEYHTVSFFNPLTKSWFSLPPMRRCLHYGTPWMVWTGTDPIRDRCIVVVDRNRTLYNEIGGWFFLDPHNNEWVEQEGYFFSTCYWQGMIFSTHKGWPTKVFDAYSKELLHDIPPPENEVLKDLYVKGDLHWNLRKSYLIVSSGVILRVSWYNDRDRNIIEESVFHIYRLDFETADDKPCWVRVADIGDQILFLEEMNGFSITARPSTGFRKGCIYFIDPEENKPYIHDVLAGTVERLPCPFKKCTWFLPGL</sequence>
<protein>
    <recommendedName>
        <fullName evidence="1">KIB1-4 beta-propeller domain-containing protein</fullName>
    </recommendedName>
</protein>
<evidence type="ECO:0000259" key="1">
    <source>
        <dbReference type="Pfam" id="PF03478"/>
    </source>
</evidence>
<dbReference type="Proteomes" id="UP001210211">
    <property type="component" value="Unassembled WGS sequence"/>
</dbReference>
<dbReference type="InterPro" id="IPR005174">
    <property type="entry name" value="KIB1-4_b-propeller"/>
</dbReference>
<dbReference type="InterPro" id="IPR036047">
    <property type="entry name" value="F-box-like_dom_sf"/>
</dbReference>
<dbReference type="PANTHER" id="PTHR33110">
    <property type="entry name" value="F-BOX/KELCH-REPEAT PROTEIN-RELATED"/>
    <property type="match status" value="1"/>
</dbReference>
<organism evidence="2 3">
    <name type="scientific">Rhynchospora tenuis</name>
    <dbReference type="NCBI Taxonomy" id="198213"/>
    <lineage>
        <taxon>Eukaryota</taxon>
        <taxon>Viridiplantae</taxon>
        <taxon>Streptophyta</taxon>
        <taxon>Embryophyta</taxon>
        <taxon>Tracheophyta</taxon>
        <taxon>Spermatophyta</taxon>
        <taxon>Magnoliopsida</taxon>
        <taxon>Liliopsida</taxon>
        <taxon>Poales</taxon>
        <taxon>Cyperaceae</taxon>
        <taxon>Cyperoideae</taxon>
        <taxon>Rhynchosporeae</taxon>
        <taxon>Rhynchospora</taxon>
    </lineage>
</organism>
<keyword evidence="3" id="KW-1185">Reference proteome</keyword>
<feature type="domain" description="KIB1-4 beta-propeller" evidence="1">
    <location>
        <begin position="75"/>
        <end position="331"/>
    </location>
</feature>
<proteinExistence type="predicted"/>
<evidence type="ECO:0000313" key="3">
    <source>
        <dbReference type="Proteomes" id="UP001210211"/>
    </source>
</evidence>